<sequence length="1194" mass="125142">MHNVIGHNVLLRRLQNEAANPRYSHRNAPRTLIHGITLYVLFSFLCFNDGRVEGFEYGIRFQDSSNGNYRYELHWNPSTFMGAMATCQSRGQGHGILTPLATNEELGLVLTLLGWGCCSQNNGTDEFIFVGLTTLGNAHSISFLDRPRPGSSTALLRNVSAPGQGFVNGSWPDDPSLTSAAATPASEISVIDATPIHPLCAAIRLHNSSTPSAGDPATAGAKAVTSQLQLAVCSDDAVRYLACSSSSKKVSYQLEVHFLDCDGGPMGQGGNGSSAAHAFVCRVPAPSHPPSPWPPQLPRSPSLPPTFPKTPLTPPPVLPSEQLPASTPETQPVAPANTQSPPASVNSDAKSQAQEMQLPDPVMAPLPTSPAARRQARGLWLRSCSHSSRSLLQTVLDTAAAPPSAPHAKAPPPVNNLSPRAPVAPMPGQPIGTVRAPPPSGGVPVVTNATMTLSAASVMPKCDTEILNVAGVAIHYLACHVTASWSESAQLCTQLLVGGTLAVFESQAQMDAVSTAFSKKDLGGFYDFWFGLVSGNNLEQPSGLRGPTLEYVLTDPRVIPTLPLQLWSTGGLVAHSSCQADPEPPLSSDPQAPPSDSTPVMPPWSLPTGALPHPPKPGAPAPPAENNLAPSPAWGPPTDPLSRLTPPKSAPGTSPPPDPASVSFPTTTPPPVRTPVTTPSPPIPSTALLPRASGCCASLAISSNLTSGTAGSGSVLRACYHKIKFICQAAQGTETAPTTAGPNADSGSGATTLLASLFLDALESSYKGSYRVFSAKLDLRLIGAPYSSLSQPDGNPIVEGFRSETARQLSQATALPTWSFTVLDLRNGSVVATLNLTVRGLRRATLDNFTEFVSTSLVGKTPAELFSRDFIETWSIQGCVVTILGLWEIGDPLLPAPPGRSSSSKVLILIVAVVGGIVLGATALGLILLVLRRRKKRNGTPVYLTYLEDVDQPPHKKNQTALLSSQLPQLPPQAPQAPGSASQDVLIRHPTSKPFSRESSSSLLRITGLSPPAQVQQQAFLQFSPSDRMRNNGVPRQQQQQQQQQQQEEATGFRSHAVSEAGFRTQGLDAGTGSGSMGGALYNMDDVSKSGNISGNGRISGRFNLTPSRSIGGRSEAGPSSIWGRGLQPGVLDGFGLGSSPVAATTSGGGSAGGGFLSDPYDDASMPNSPTMPRTASRLQRNNAPLDLDRYADE</sequence>
<feature type="compositionally biased region" description="Pro residues" evidence="1">
    <location>
        <begin position="667"/>
        <end position="684"/>
    </location>
</feature>
<feature type="compositionally biased region" description="Gly residues" evidence="1">
    <location>
        <begin position="1147"/>
        <end position="1156"/>
    </location>
</feature>
<proteinExistence type="predicted"/>
<feature type="compositionally biased region" description="Low complexity" evidence="1">
    <location>
        <begin position="1037"/>
        <end position="1047"/>
    </location>
</feature>
<feature type="compositionally biased region" description="Polar residues" evidence="1">
    <location>
        <begin position="323"/>
        <end position="355"/>
    </location>
</feature>
<dbReference type="AlphaFoldDB" id="A0A8J4LLQ9"/>
<feature type="compositionally biased region" description="Pro residues" evidence="1">
    <location>
        <begin position="286"/>
        <end position="318"/>
    </location>
</feature>
<dbReference type="InterPro" id="IPR016186">
    <property type="entry name" value="C-type_lectin-like/link_sf"/>
</dbReference>
<dbReference type="InterPro" id="IPR016187">
    <property type="entry name" value="CTDL_fold"/>
</dbReference>
<gene>
    <name evidence="3" type="ORF">Vretimale_5982</name>
</gene>
<evidence type="ECO:0000313" key="3">
    <source>
        <dbReference type="EMBL" id="GIM01153.1"/>
    </source>
</evidence>
<accession>A0A8J4LLQ9</accession>
<keyword evidence="2" id="KW-1133">Transmembrane helix</keyword>
<keyword evidence="2" id="KW-0812">Transmembrane</keyword>
<feature type="compositionally biased region" description="Polar residues" evidence="1">
    <location>
        <begin position="1166"/>
        <end position="1183"/>
    </location>
</feature>
<feature type="region of interest" description="Disordered" evidence="1">
    <location>
        <begin position="1026"/>
        <end position="1055"/>
    </location>
</feature>
<feature type="region of interest" description="Disordered" evidence="1">
    <location>
        <begin position="1146"/>
        <end position="1194"/>
    </location>
</feature>
<evidence type="ECO:0000256" key="1">
    <source>
        <dbReference type="SAM" id="MobiDB-lite"/>
    </source>
</evidence>
<feature type="compositionally biased region" description="Low complexity" evidence="1">
    <location>
        <begin position="1092"/>
        <end position="1102"/>
    </location>
</feature>
<feature type="transmembrane region" description="Helical" evidence="2">
    <location>
        <begin position="906"/>
        <end position="931"/>
    </location>
</feature>
<evidence type="ECO:0008006" key="5">
    <source>
        <dbReference type="Google" id="ProtNLM"/>
    </source>
</evidence>
<feature type="region of interest" description="Disordered" evidence="1">
    <location>
        <begin position="1092"/>
        <end position="1125"/>
    </location>
</feature>
<name>A0A8J4LLQ9_9CHLO</name>
<comment type="caution">
    <text evidence="3">The sequence shown here is derived from an EMBL/GenBank/DDBJ whole genome shotgun (WGS) entry which is preliminary data.</text>
</comment>
<dbReference type="EMBL" id="BNCQ01000008">
    <property type="protein sequence ID" value="GIM01153.1"/>
    <property type="molecule type" value="Genomic_DNA"/>
</dbReference>
<feature type="region of interest" description="Disordered" evidence="1">
    <location>
        <begin position="286"/>
        <end position="355"/>
    </location>
</feature>
<evidence type="ECO:0000256" key="2">
    <source>
        <dbReference type="SAM" id="Phobius"/>
    </source>
</evidence>
<feature type="compositionally biased region" description="Pro residues" evidence="1">
    <location>
        <begin position="582"/>
        <end position="593"/>
    </location>
</feature>
<dbReference type="CDD" id="cd12087">
    <property type="entry name" value="TM_EGFR-like"/>
    <property type="match status" value="1"/>
</dbReference>
<dbReference type="SUPFAM" id="SSF56436">
    <property type="entry name" value="C-type lectin-like"/>
    <property type="match status" value="1"/>
</dbReference>
<reference evidence="3" key="1">
    <citation type="journal article" date="2021" name="Proc. Natl. Acad. Sci. U.S.A.">
        <title>Three genomes in the algal genus Volvox reveal the fate of a haploid sex-determining region after a transition to homothallism.</title>
        <authorList>
            <person name="Yamamoto K."/>
            <person name="Hamaji T."/>
            <person name="Kawai-Toyooka H."/>
            <person name="Matsuzaki R."/>
            <person name="Takahashi F."/>
            <person name="Nishimura Y."/>
            <person name="Kawachi M."/>
            <person name="Noguchi H."/>
            <person name="Minakuchi Y."/>
            <person name="Umen J.G."/>
            <person name="Toyoda A."/>
            <person name="Nozaki H."/>
        </authorList>
    </citation>
    <scope>NUCLEOTIDE SEQUENCE</scope>
    <source>
        <strain evidence="3">NIES-3785</strain>
    </source>
</reference>
<keyword evidence="2" id="KW-0472">Membrane</keyword>
<feature type="region of interest" description="Disordered" evidence="1">
    <location>
        <begin position="575"/>
        <end position="685"/>
    </location>
</feature>
<feature type="compositionally biased region" description="Pro residues" evidence="1">
    <location>
        <begin position="612"/>
        <end position="623"/>
    </location>
</feature>
<evidence type="ECO:0000313" key="4">
    <source>
        <dbReference type="Proteomes" id="UP000722791"/>
    </source>
</evidence>
<organism evidence="3 4">
    <name type="scientific">Volvox reticuliferus</name>
    <dbReference type="NCBI Taxonomy" id="1737510"/>
    <lineage>
        <taxon>Eukaryota</taxon>
        <taxon>Viridiplantae</taxon>
        <taxon>Chlorophyta</taxon>
        <taxon>core chlorophytes</taxon>
        <taxon>Chlorophyceae</taxon>
        <taxon>CS clade</taxon>
        <taxon>Chlamydomonadales</taxon>
        <taxon>Volvocaceae</taxon>
        <taxon>Volvox</taxon>
    </lineage>
</organism>
<protein>
    <recommendedName>
        <fullName evidence="5">C-type lectin domain-containing protein</fullName>
    </recommendedName>
</protein>
<dbReference type="Gene3D" id="3.10.100.10">
    <property type="entry name" value="Mannose-Binding Protein A, subunit A"/>
    <property type="match status" value="1"/>
</dbReference>
<dbReference type="Proteomes" id="UP000722791">
    <property type="component" value="Unassembled WGS sequence"/>
</dbReference>